<protein>
    <recommendedName>
        <fullName evidence="3">Transmembrane protein</fullName>
    </recommendedName>
</protein>
<evidence type="ECO:0000313" key="2">
    <source>
        <dbReference type="Proteomes" id="UP000000600"/>
    </source>
</evidence>
<dbReference type="AlphaFoldDB" id="A0DQD2"/>
<keyword evidence="2" id="KW-1185">Reference proteome</keyword>
<dbReference type="GeneID" id="5038431"/>
<evidence type="ECO:0008006" key="3">
    <source>
        <dbReference type="Google" id="ProtNLM"/>
    </source>
</evidence>
<sequence length="142" mass="17268">MTETVRNKGCQFDRFCKIIKFQCNLKARTLIHDFQIFSKQIIYRPLIFSFQILQNFQQKLSCILVELILSIIQKYYQFICFSSQIYNYLQLDIQIKRIGEEVDKTSEIFENVLNRIQKQNENIKLSKQQNIQSLYYFFVNYF</sequence>
<dbReference type="RefSeq" id="XP_001452646.1">
    <property type="nucleotide sequence ID" value="XM_001452609.1"/>
</dbReference>
<organism evidence="1 2">
    <name type="scientific">Paramecium tetraurelia</name>
    <dbReference type="NCBI Taxonomy" id="5888"/>
    <lineage>
        <taxon>Eukaryota</taxon>
        <taxon>Sar</taxon>
        <taxon>Alveolata</taxon>
        <taxon>Ciliophora</taxon>
        <taxon>Intramacronucleata</taxon>
        <taxon>Oligohymenophorea</taxon>
        <taxon>Peniculida</taxon>
        <taxon>Parameciidae</taxon>
        <taxon>Paramecium</taxon>
    </lineage>
</organism>
<dbReference type="InParanoid" id="A0DQD2"/>
<name>A0DQD2_PARTE</name>
<gene>
    <name evidence="1" type="ORF">GSPATT00002649001</name>
</gene>
<dbReference type="KEGG" id="ptm:GSPATT00002649001"/>
<dbReference type="EMBL" id="CT868540">
    <property type="protein sequence ID" value="CAK85249.1"/>
    <property type="molecule type" value="Genomic_DNA"/>
</dbReference>
<reference evidence="1 2" key="1">
    <citation type="journal article" date="2006" name="Nature">
        <title>Global trends of whole-genome duplications revealed by the ciliate Paramecium tetraurelia.</title>
        <authorList>
            <consortium name="Genoscope"/>
            <person name="Aury J.-M."/>
            <person name="Jaillon O."/>
            <person name="Duret L."/>
            <person name="Noel B."/>
            <person name="Jubin C."/>
            <person name="Porcel B.M."/>
            <person name="Segurens B."/>
            <person name="Daubin V."/>
            <person name="Anthouard V."/>
            <person name="Aiach N."/>
            <person name="Arnaiz O."/>
            <person name="Billaut A."/>
            <person name="Beisson J."/>
            <person name="Blanc I."/>
            <person name="Bouhouche K."/>
            <person name="Camara F."/>
            <person name="Duharcourt S."/>
            <person name="Guigo R."/>
            <person name="Gogendeau D."/>
            <person name="Katinka M."/>
            <person name="Keller A.-M."/>
            <person name="Kissmehl R."/>
            <person name="Klotz C."/>
            <person name="Koll F."/>
            <person name="Le Moue A."/>
            <person name="Lepere C."/>
            <person name="Malinsky S."/>
            <person name="Nowacki M."/>
            <person name="Nowak J.K."/>
            <person name="Plattner H."/>
            <person name="Poulain J."/>
            <person name="Ruiz F."/>
            <person name="Serrano V."/>
            <person name="Zagulski M."/>
            <person name="Dessen P."/>
            <person name="Betermier M."/>
            <person name="Weissenbach J."/>
            <person name="Scarpelli C."/>
            <person name="Schachter V."/>
            <person name="Sperling L."/>
            <person name="Meyer E."/>
            <person name="Cohen J."/>
            <person name="Wincker P."/>
        </authorList>
    </citation>
    <scope>NUCLEOTIDE SEQUENCE [LARGE SCALE GENOMIC DNA]</scope>
    <source>
        <strain evidence="1 2">Stock d4-2</strain>
    </source>
</reference>
<dbReference type="Proteomes" id="UP000000600">
    <property type="component" value="Unassembled WGS sequence"/>
</dbReference>
<accession>A0DQD2</accession>
<proteinExistence type="predicted"/>
<dbReference type="HOGENOM" id="CLU_1819587_0_0_1"/>
<evidence type="ECO:0000313" key="1">
    <source>
        <dbReference type="EMBL" id="CAK85249.1"/>
    </source>
</evidence>